<comment type="caution">
    <text evidence="1">The sequence shown here is derived from an EMBL/GenBank/DDBJ whole genome shotgun (WGS) entry which is preliminary data.</text>
</comment>
<gene>
    <name evidence="1" type="ORF">M9H77_05068</name>
</gene>
<reference evidence="2" key="1">
    <citation type="journal article" date="2023" name="Nat. Plants">
        <title>Single-cell RNA sequencing provides a high-resolution roadmap for understanding the multicellular compartmentation of specialized metabolism.</title>
        <authorList>
            <person name="Sun S."/>
            <person name="Shen X."/>
            <person name="Li Y."/>
            <person name="Li Y."/>
            <person name="Wang S."/>
            <person name="Li R."/>
            <person name="Zhang H."/>
            <person name="Shen G."/>
            <person name="Guo B."/>
            <person name="Wei J."/>
            <person name="Xu J."/>
            <person name="St-Pierre B."/>
            <person name="Chen S."/>
            <person name="Sun C."/>
        </authorList>
    </citation>
    <scope>NUCLEOTIDE SEQUENCE [LARGE SCALE GENOMIC DNA]</scope>
</reference>
<name>A0ACC0CFY3_CATRO</name>
<evidence type="ECO:0000313" key="2">
    <source>
        <dbReference type="Proteomes" id="UP001060085"/>
    </source>
</evidence>
<accession>A0ACC0CFY3</accession>
<dbReference type="EMBL" id="CM044701">
    <property type="protein sequence ID" value="KAI5683840.1"/>
    <property type="molecule type" value="Genomic_DNA"/>
</dbReference>
<evidence type="ECO:0000313" key="1">
    <source>
        <dbReference type="EMBL" id="KAI5683840.1"/>
    </source>
</evidence>
<organism evidence="1 2">
    <name type="scientific">Catharanthus roseus</name>
    <name type="common">Madagascar periwinkle</name>
    <name type="synonym">Vinca rosea</name>
    <dbReference type="NCBI Taxonomy" id="4058"/>
    <lineage>
        <taxon>Eukaryota</taxon>
        <taxon>Viridiplantae</taxon>
        <taxon>Streptophyta</taxon>
        <taxon>Embryophyta</taxon>
        <taxon>Tracheophyta</taxon>
        <taxon>Spermatophyta</taxon>
        <taxon>Magnoliopsida</taxon>
        <taxon>eudicotyledons</taxon>
        <taxon>Gunneridae</taxon>
        <taxon>Pentapetalae</taxon>
        <taxon>asterids</taxon>
        <taxon>lamiids</taxon>
        <taxon>Gentianales</taxon>
        <taxon>Apocynaceae</taxon>
        <taxon>Rauvolfioideae</taxon>
        <taxon>Vinceae</taxon>
        <taxon>Catharanthinae</taxon>
        <taxon>Catharanthus</taxon>
    </lineage>
</organism>
<sequence length="126" mass="14064">MAVGGRFEYINLVSSVFWLWHSTNTPVNLGINILKDCREFIQREFSGMIGACLIVAPISFRCTPMFGIQQYIAGGLCQTISFRDASMVCKPFINVFTRYLVLSAALSGFLSSWEPDVGELSTVFFT</sequence>
<keyword evidence="2" id="KW-1185">Reference proteome</keyword>
<protein>
    <submittedName>
        <fullName evidence="1">Uncharacterized protein</fullName>
    </submittedName>
</protein>
<dbReference type="Proteomes" id="UP001060085">
    <property type="component" value="Linkage Group LG01"/>
</dbReference>
<proteinExistence type="predicted"/>